<comment type="caution">
    <text evidence="1">The sequence shown here is derived from an EMBL/GenBank/DDBJ whole genome shotgun (WGS) entry which is preliminary data.</text>
</comment>
<sequence>MPAPVKAEKIDCLGVGNNMKVDIDIISCDGVTQSPQELGKASLAECLKENVKEKKPKVSKEKKSKTDSVVPGLHVGDEKVAINCIHLATISRPRPNANLAVQRFTIETSKSWKMLSGENEFEQEEDQLFSITAGSEEDDKMNDRCGCFRYENHCDSSSSPDHEFAIAGGPCKRISLQAYGQVPPTFRMT</sequence>
<dbReference type="EMBL" id="LVLJ01000172">
    <property type="protein sequence ID" value="OAE35454.1"/>
    <property type="molecule type" value="Genomic_DNA"/>
</dbReference>
<accession>A0A176WRI9</accession>
<dbReference type="AlphaFoldDB" id="A0A176WRI9"/>
<dbReference type="Proteomes" id="UP000077202">
    <property type="component" value="Unassembled WGS sequence"/>
</dbReference>
<protein>
    <submittedName>
        <fullName evidence="1">Uncharacterized protein</fullName>
    </submittedName>
</protein>
<gene>
    <name evidence="1" type="ORF">AXG93_2587s1700</name>
</gene>
<evidence type="ECO:0000313" key="1">
    <source>
        <dbReference type="EMBL" id="OAE35454.1"/>
    </source>
</evidence>
<proteinExistence type="predicted"/>
<evidence type="ECO:0000313" key="2">
    <source>
        <dbReference type="Proteomes" id="UP000077202"/>
    </source>
</evidence>
<organism evidence="1 2">
    <name type="scientific">Marchantia polymorpha subsp. ruderalis</name>
    <dbReference type="NCBI Taxonomy" id="1480154"/>
    <lineage>
        <taxon>Eukaryota</taxon>
        <taxon>Viridiplantae</taxon>
        <taxon>Streptophyta</taxon>
        <taxon>Embryophyta</taxon>
        <taxon>Marchantiophyta</taxon>
        <taxon>Marchantiopsida</taxon>
        <taxon>Marchantiidae</taxon>
        <taxon>Marchantiales</taxon>
        <taxon>Marchantiaceae</taxon>
        <taxon>Marchantia</taxon>
    </lineage>
</organism>
<reference evidence="1" key="1">
    <citation type="submission" date="2016-03" db="EMBL/GenBank/DDBJ databases">
        <title>Mechanisms controlling the formation of the plant cell surface in tip-growing cells are functionally conserved among land plants.</title>
        <authorList>
            <person name="Honkanen S."/>
            <person name="Jones V.A."/>
            <person name="Morieri G."/>
            <person name="Champion C."/>
            <person name="Hetherington A.J."/>
            <person name="Kelly S."/>
            <person name="Saint-Marcoux D."/>
            <person name="Proust H."/>
            <person name="Prescott H."/>
            <person name="Dolan L."/>
        </authorList>
    </citation>
    <scope>NUCLEOTIDE SEQUENCE [LARGE SCALE GENOMIC DNA]</scope>
    <source>
        <tissue evidence="1">Whole gametophyte</tissue>
    </source>
</reference>
<name>A0A176WRI9_MARPO</name>
<keyword evidence="2" id="KW-1185">Reference proteome</keyword>